<dbReference type="Proteomes" id="UP000238823">
    <property type="component" value="Unassembled WGS sequence"/>
</dbReference>
<proteinExistence type="predicted"/>
<dbReference type="AlphaFoldDB" id="A0A2S9YKR5"/>
<accession>A0A2S9YKR5</accession>
<protein>
    <recommendedName>
        <fullName evidence="5">Endo-1,4-beta-xylanase A</fullName>
    </recommendedName>
</protein>
<dbReference type="EMBL" id="PVNL01000089">
    <property type="protein sequence ID" value="PRQ05710.1"/>
    <property type="molecule type" value="Genomic_DNA"/>
</dbReference>
<name>A0A2S9YKR5_9BACT</name>
<evidence type="ECO:0008006" key="5">
    <source>
        <dbReference type="Google" id="ProtNLM"/>
    </source>
</evidence>
<organism evidence="3 4">
    <name type="scientific">Enhygromyxa salina</name>
    <dbReference type="NCBI Taxonomy" id="215803"/>
    <lineage>
        <taxon>Bacteria</taxon>
        <taxon>Pseudomonadati</taxon>
        <taxon>Myxococcota</taxon>
        <taxon>Polyangia</taxon>
        <taxon>Nannocystales</taxon>
        <taxon>Nannocystaceae</taxon>
        <taxon>Enhygromyxa</taxon>
    </lineage>
</organism>
<reference evidence="3 4" key="1">
    <citation type="submission" date="2018-03" db="EMBL/GenBank/DDBJ databases">
        <title>Draft Genome Sequences of the Obligatory Marine Myxobacteria Enhygromyxa salina SWB007.</title>
        <authorList>
            <person name="Poehlein A."/>
            <person name="Moghaddam J.A."/>
            <person name="Harms H."/>
            <person name="Alanjari M."/>
            <person name="Koenig G.M."/>
            <person name="Daniel R."/>
            <person name="Schaeberle T.F."/>
        </authorList>
    </citation>
    <scope>NUCLEOTIDE SEQUENCE [LARGE SCALE GENOMIC DNA]</scope>
    <source>
        <strain evidence="3 4">SWB007</strain>
    </source>
</reference>
<feature type="region of interest" description="Disordered" evidence="1">
    <location>
        <begin position="27"/>
        <end position="84"/>
    </location>
</feature>
<feature type="chain" id="PRO_5015647686" description="Endo-1,4-beta-xylanase A" evidence="2">
    <location>
        <begin position="22"/>
        <end position="208"/>
    </location>
</feature>
<gene>
    <name evidence="3" type="ORF">ENSA7_43810</name>
</gene>
<evidence type="ECO:0000256" key="2">
    <source>
        <dbReference type="SAM" id="SignalP"/>
    </source>
</evidence>
<keyword evidence="2" id="KW-0732">Signal</keyword>
<feature type="compositionally biased region" description="Low complexity" evidence="1">
    <location>
        <begin position="27"/>
        <end position="36"/>
    </location>
</feature>
<comment type="caution">
    <text evidence="3">The sequence shown here is derived from an EMBL/GenBank/DDBJ whole genome shotgun (WGS) entry which is preliminary data.</text>
</comment>
<evidence type="ECO:0000313" key="3">
    <source>
        <dbReference type="EMBL" id="PRQ05710.1"/>
    </source>
</evidence>
<evidence type="ECO:0000256" key="1">
    <source>
        <dbReference type="SAM" id="MobiDB-lite"/>
    </source>
</evidence>
<feature type="signal peptide" evidence="2">
    <location>
        <begin position="1"/>
        <end position="21"/>
    </location>
</feature>
<dbReference type="PROSITE" id="PS51257">
    <property type="entry name" value="PROKAR_LIPOPROTEIN"/>
    <property type="match status" value="1"/>
</dbReference>
<dbReference type="RefSeq" id="WP_146157991.1">
    <property type="nucleotide sequence ID" value="NZ_PVNL01000089.1"/>
</dbReference>
<feature type="compositionally biased region" description="Acidic residues" evidence="1">
    <location>
        <begin position="37"/>
        <end position="75"/>
    </location>
</feature>
<sequence length="208" mass="21035">MRRAHTLAPAISLCFVMAVLGCEGDANDANGGSAADTSEDGESGDGDGESGDGDGDGESGDGDGDPGDGDGDPGGDGDGPSTAACEAFANATPQPLIAATSAAEAATATIVPDPQVIYTVTLPEGAAGFVQLQIADWETTQAFFTTAEIDYQVTVETNSQVPEPRGPAAACPEGGITDQRVFFPHWTPATIEFSATGPREVPLMIIEQ</sequence>
<evidence type="ECO:0000313" key="4">
    <source>
        <dbReference type="Proteomes" id="UP000238823"/>
    </source>
</evidence>